<gene>
    <name evidence="1" type="ORF">N24_1701</name>
</gene>
<dbReference type="KEGG" id="csur:N24_1701"/>
<keyword evidence="2" id="KW-1185">Reference proteome</keyword>
<dbReference type="EMBL" id="AP017369">
    <property type="protein sequence ID" value="BAU95963.1"/>
    <property type="molecule type" value="Genomic_DNA"/>
</dbReference>
<dbReference type="Proteomes" id="UP000218244">
    <property type="component" value="Chromosome"/>
</dbReference>
<accession>A0A160PS41</accession>
<name>A0A160PS41_9CORY</name>
<dbReference type="AlphaFoldDB" id="A0A160PS41"/>
<organism evidence="1 2">
    <name type="scientific">Corynebacterium suranareeae</name>
    <dbReference type="NCBI Taxonomy" id="2506452"/>
    <lineage>
        <taxon>Bacteria</taxon>
        <taxon>Bacillati</taxon>
        <taxon>Actinomycetota</taxon>
        <taxon>Actinomycetes</taxon>
        <taxon>Mycobacteriales</taxon>
        <taxon>Corynebacteriaceae</taxon>
        <taxon>Corynebacterium</taxon>
    </lineage>
</organism>
<evidence type="ECO:0000313" key="2">
    <source>
        <dbReference type="Proteomes" id="UP000218244"/>
    </source>
</evidence>
<sequence>MLALVRGDSWVTLTDNLGCSRRTIDKASKVIRTQSLDTPAIAALSTHDIATLFPDNRLRRDEDYLQPNFTAIAQTVPLNESL</sequence>
<proteinExistence type="predicted"/>
<reference evidence="1 2" key="1">
    <citation type="submission" date="2016-02" db="EMBL/GenBank/DDBJ databases">
        <title>Corynebacterium glutamicum N24 whole genome sequencing project.</title>
        <authorList>
            <person name="Matsutani M."/>
            <person name="Nangtapong N."/>
            <person name="Yakushi T."/>
            <person name="Matsushita K."/>
        </authorList>
    </citation>
    <scope>NUCLEOTIDE SEQUENCE [LARGE SCALE GENOMIC DNA]</scope>
    <source>
        <strain evidence="1 2">N24</strain>
    </source>
</reference>
<protein>
    <submittedName>
        <fullName evidence="1">Uncharacterized protein</fullName>
    </submittedName>
</protein>
<evidence type="ECO:0000313" key="1">
    <source>
        <dbReference type="EMBL" id="BAU95963.1"/>
    </source>
</evidence>